<proteinExistence type="inferred from homology"/>
<dbReference type="InterPro" id="IPR033124">
    <property type="entry name" value="Ser_caboxypep_his_AS"/>
</dbReference>
<keyword evidence="5 10" id="KW-0645">Protease</keyword>
<evidence type="ECO:0000256" key="5">
    <source>
        <dbReference type="ARBA" id="ARBA00022670"/>
    </source>
</evidence>
<gene>
    <name evidence="11" type="ORF">M5K25_017836</name>
    <name evidence="12" type="ORF">M5K25_017841</name>
</gene>
<dbReference type="AlphaFoldDB" id="A0ABD0UNH6"/>
<evidence type="ECO:0000256" key="1">
    <source>
        <dbReference type="ARBA" id="ARBA00004613"/>
    </source>
</evidence>
<comment type="caution">
    <text evidence="11">The sequence shown here is derived from an EMBL/GenBank/DDBJ whole genome shotgun (WGS) entry which is preliminary data.</text>
</comment>
<sequence>MRNLTLFSLLFSCFLFSLCYSKSSHEATQLLKFSSTSKSLKILRDNWWNHIRNIHQFPVYVSSQDGQMEADKIEKLPGQPEDVKFDQYSGYVTVDPIKGRALFYYFVEAPQDSSSKPLVLWLNGGPGCSSLGNGAMQELGPFRVNSDGKTLYANEAAWNNVANVIFLESPAGVGFSYSNTSSDYQNAGDKSTADDTYTFLINWLERFPQYKNRDFFITGESYAGHYIPELASLILKNNAVNKNTVIQLKGIAMGNAYVDGDTNQKAVFNYLWTHALIADETYNNIQSNCNFSSSVSNADCDEAITAAQNEVGDIDFYDIYAPLCSRSSNIKASVQPDPCAGDYVDNYLNLAEVQKALHASVHLPYPWTGCSEVIEGWNDAPATLLPTIQELIGSGLRVWFYSGDQDSVVPVTSTRYSIEMLKLPVESQWKPWYTNDQVGGYVIGYKGLTLATVRGAGHLVPSYQPERALTMFSSFLKGRF</sequence>
<dbReference type="GO" id="GO:0004185">
    <property type="term" value="F:serine-type carboxypeptidase activity"/>
    <property type="evidence" value="ECO:0007669"/>
    <property type="project" value="UniProtKB-UniRule"/>
</dbReference>
<keyword evidence="6 10" id="KW-0732">Signal</keyword>
<dbReference type="GO" id="GO:0006508">
    <property type="term" value="P:proteolysis"/>
    <property type="evidence" value="ECO:0007669"/>
    <property type="project" value="UniProtKB-KW"/>
</dbReference>
<evidence type="ECO:0000256" key="10">
    <source>
        <dbReference type="RuleBase" id="RU361156"/>
    </source>
</evidence>
<dbReference type="EC" id="3.4.16.-" evidence="10"/>
<dbReference type="FunFam" id="3.40.50.11320:FF:000001">
    <property type="entry name" value="Carboxypeptidase"/>
    <property type="match status" value="1"/>
</dbReference>
<evidence type="ECO:0000256" key="8">
    <source>
        <dbReference type="ARBA" id="ARBA00023157"/>
    </source>
</evidence>
<evidence type="ECO:0000256" key="7">
    <source>
        <dbReference type="ARBA" id="ARBA00022801"/>
    </source>
</evidence>
<dbReference type="PRINTS" id="PR00724">
    <property type="entry name" value="CRBOXYPTASEC"/>
</dbReference>
<dbReference type="PANTHER" id="PTHR11802:SF470">
    <property type="entry name" value="CARBOXYPEPTIDASE"/>
    <property type="match status" value="1"/>
</dbReference>
<dbReference type="PANTHER" id="PTHR11802">
    <property type="entry name" value="SERINE PROTEASE FAMILY S10 SERINE CARBOXYPEPTIDASE"/>
    <property type="match status" value="1"/>
</dbReference>
<name>A0ABD0UNH6_DENTH</name>
<dbReference type="InterPro" id="IPR029058">
    <property type="entry name" value="AB_hydrolase_fold"/>
</dbReference>
<dbReference type="InterPro" id="IPR018202">
    <property type="entry name" value="Ser_caboxypep_ser_AS"/>
</dbReference>
<evidence type="ECO:0000313" key="12">
    <source>
        <dbReference type="EMBL" id="KAL0911905.1"/>
    </source>
</evidence>
<dbReference type="InterPro" id="IPR001563">
    <property type="entry name" value="Peptidase_S10"/>
</dbReference>
<evidence type="ECO:0000313" key="11">
    <source>
        <dbReference type="EMBL" id="KAL0911901.1"/>
    </source>
</evidence>
<evidence type="ECO:0000256" key="6">
    <source>
        <dbReference type="ARBA" id="ARBA00022729"/>
    </source>
</evidence>
<feature type="signal peptide" evidence="10">
    <location>
        <begin position="1"/>
        <end position="21"/>
    </location>
</feature>
<keyword evidence="9" id="KW-0325">Glycoprotein</keyword>
<accession>A0ABD0UNH6</accession>
<dbReference type="Proteomes" id="UP001552299">
    <property type="component" value="Unassembled WGS sequence"/>
</dbReference>
<keyword evidence="4 10" id="KW-0121">Carboxypeptidase</keyword>
<evidence type="ECO:0000256" key="3">
    <source>
        <dbReference type="ARBA" id="ARBA00022525"/>
    </source>
</evidence>
<comment type="similarity">
    <text evidence="2 10">Belongs to the peptidase S10 family.</text>
</comment>
<dbReference type="Gene3D" id="3.40.50.11320">
    <property type="match status" value="1"/>
</dbReference>
<keyword evidence="7 10" id="KW-0378">Hydrolase</keyword>
<evidence type="ECO:0000256" key="9">
    <source>
        <dbReference type="ARBA" id="ARBA00023180"/>
    </source>
</evidence>
<dbReference type="FunFam" id="3.40.50.1820:FF:000030">
    <property type="entry name" value="Carboxypeptidase"/>
    <property type="match status" value="1"/>
</dbReference>
<dbReference type="EMBL" id="JANQDX010000014">
    <property type="protein sequence ID" value="KAL0911901.1"/>
    <property type="molecule type" value="Genomic_DNA"/>
</dbReference>
<keyword evidence="3" id="KW-0964">Secreted</keyword>
<evidence type="ECO:0000256" key="2">
    <source>
        <dbReference type="ARBA" id="ARBA00009431"/>
    </source>
</evidence>
<dbReference type="Pfam" id="PF00450">
    <property type="entry name" value="Peptidase_S10"/>
    <property type="match status" value="1"/>
</dbReference>
<dbReference type="PROSITE" id="PS00560">
    <property type="entry name" value="CARBOXYPEPT_SER_HIS"/>
    <property type="match status" value="1"/>
</dbReference>
<comment type="subcellular location">
    <subcellularLocation>
        <location evidence="1">Secreted</location>
    </subcellularLocation>
</comment>
<dbReference type="GO" id="GO:0005576">
    <property type="term" value="C:extracellular region"/>
    <property type="evidence" value="ECO:0007669"/>
    <property type="project" value="UniProtKB-SubCell"/>
</dbReference>
<dbReference type="Gene3D" id="3.40.50.1820">
    <property type="entry name" value="alpha/beta hydrolase"/>
    <property type="match status" value="1"/>
</dbReference>
<reference evidence="11 13" key="1">
    <citation type="journal article" date="2024" name="Plant Biotechnol. J.">
        <title>Dendrobium thyrsiflorum genome and its molecular insights into genes involved in important horticultural traits.</title>
        <authorList>
            <person name="Chen B."/>
            <person name="Wang J.Y."/>
            <person name="Zheng P.J."/>
            <person name="Li K.L."/>
            <person name="Liang Y.M."/>
            <person name="Chen X.F."/>
            <person name="Zhang C."/>
            <person name="Zhao X."/>
            <person name="He X."/>
            <person name="Zhang G.Q."/>
            <person name="Liu Z.J."/>
            <person name="Xu Q."/>
        </authorList>
    </citation>
    <scope>NUCLEOTIDE SEQUENCE [LARGE SCALE GENOMIC DNA]</scope>
    <source>
        <strain evidence="11">GZMU011</strain>
    </source>
</reference>
<keyword evidence="8" id="KW-1015">Disulfide bond</keyword>
<protein>
    <recommendedName>
        <fullName evidence="10">Carboxypeptidase</fullName>
        <ecNumber evidence="10">3.4.16.-</ecNumber>
    </recommendedName>
</protein>
<dbReference type="SUPFAM" id="SSF53474">
    <property type="entry name" value="alpha/beta-Hydrolases"/>
    <property type="match status" value="1"/>
</dbReference>
<keyword evidence="13" id="KW-1185">Reference proteome</keyword>
<evidence type="ECO:0000256" key="4">
    <source>
        <dbReference type="ARBA" id="ARBA00022645"/>
    </source>
</evidence>
<feature type="chain" id="PRO_5044523613" description="Carboxypeptidase" evidence="10">
    <location>
        <begin position="22"/>
        <end position="480"/>
    </location>
</feature>
<organism evidence="11 13">
    <name type="scientific">Dendrobium thyrsiflorum</name>
    <name type="common">Pinecone-like raceme dendrobium</name>
    <name type="synonym">Orchid</name>
    <dbReference type="NCBI Taxonomy" id="117978"/>
    <lineage>
        <taxon>Eukaryota</taxon>
        <taxon>Viridiplantae</taxon>
        <taxon>Streptophyta</taxon>
        <taxon>Embryophyta</taxon>
        <taxon>Tracheophyta</taxon>
        <taxon>Spermatophyta</taxon>
        <taxon>Magnoliopsida</taxon>
        <taxon>Liliopsida</taxon>
        <taxon>Asparagales</taxon>
        <taxon>Orchidaceae</taxon>
        <taxon>Epidendroideae</taxon>
        <taxon>Malaxideae</taxon>
        <taxon>Dendrobiinae</taxon>
        <taxon>Dendrobium</taxon>
    </lineage>
</organism>
<evidence type="ECO:0000313" key="13">
    <source>
        <dbReference type="Proteomes" id="UP001552299"/>
    </source>
</evidence>
<dbReference type="EMBL" id="JANQDX010000014">
    <property type="protein sequence ID" value="KAL0911905.1"/>
    <property type="molecule type" value="Genomic_DNA"/>
</dbReference>
<dbReference type="Gene3D" id="6.10.250.940">
    <property type="match status" value="1"/>
</dbReference>
<dbReference type="PROSITE" id="PS00131">
    <property type="entry name" value="CARBOXYPEPT_SER_SER"/>
    <property type="match status" value="1"/>
</dbReference>